<dbReference type="GO" id="GO:0031514">
    <property type="term" value="C:motile cilium"/>
    <property type="evidence" value="ECO:0007669"/>
    <property type="project" value="UniProtKB-SubCell"/>
</dbReference>
<proteinExistence type="inferred from homology"/>
<dbReference type="GO" id="GO:0005794">
    <property type="term" value="C:Golgi apparatus"/>
    <property type="evidence" value="ECO:0007669"/>
    <property type="project" value="TreeGrafter"/>
</dbReference>
<gene>
    <name evidence="16" type="ORF">Q7C36_010919</name>
</gene>
<dbReference type="GO" id="GO:0005874">
    <property type="term" value="C:microtubule"/>
    <property type="evidence" value="ECO:0007669"/>
    <property type="project" value="UniProtKB-KW"/>
</dbReference>
<accession>A0AA88SX78</accession>
<organism evidence="16 17">
    <name type="scientific">Tachysurus vachellii</name>
    <name type="common">Darkbarbel catfish</name>
    <name type="synonym">Pelteobagrus vachellii</name>
    <dbReference type="NCBI Taxonomy" id="175792"/>
    <lineage>
        <taxon>Eukaryota</taxon>
        <taxon>Metazoa</taxon>
        <taxon>Chordata</taxon>
        <taxon>Craniata</taxon>
        <taxon>Vertebrata</taxon>
        <taxon>Euteleostomi</taxon>
        <taxon>Actinopterygii</taxon>
        <taxon>Neopterygii</taxon>
        <taxon>Teleostei</taxon>
        <taxon>Ostariophysi</taxon>
        <taxon>Siluriformes</taxon>
        <taxon>Bagridae</taxon>
        <taxon>Tachysurus</taxon>
    </lineage>
</organism>
<evidence type="ECO:0000256" key="5">
    <source>
        <dbReference type="ARBA" id="ARBA00022490"/>
    </source>
</evidence>
<dbReference type="PANTHER" id="PTHR31543">
    <property type="entry name" value="DYNEIN REGULATORY COMPLEX SUBUNIT 4"/>
    <property type="match status" value="1"/>
</dbReference>
<feature type="domain" description="Growth arrest-specific protein 8" evidence="15">
    <location>
        <begin position="236"/>
        <end position="416"/>
    </location>
</feature>
<dbReference type="EMBL" id="JAVHJS010000010">
    <property type="protein sequence ID" value="KAK2846065.1"/>
    <property type="molecule type" value="Genomic_DNA"/>
</dbReference>
<dbReference type="InterPro" id="IPR039308">
    <property type="entry name" value="GAS8"/>
</dbReference>
<keyword evidence="11" id="KW-0966">Cell projection</keyword>
<keyword evidence="5" id="KW-0963">Cytoplasm</keyword>
<dbReference type="InterPro" id="IPR025593">
    <property type="entry name" value="GAS8_dom"/>
</dbReference>
<sequence>MPPKKSKTGDKSKQPPKKAGGKAAKGKATTEISGLPTDTMSIQQLEEQIIQLRKELEKEQKERNYFQIERDKIHTFWEITKDQLEEKKAELMTKELEIEEAEQRHQAETKLFNQKVKHLQFEQQTHIAKLKAEEVIATKLQEKELIDLETELRKKMRGLTMDMQEQKLSYENYIKNLNLSHDNEITKLRSKFEKKVQEIEAGYERKLKKQREEQDLRRKTECHEIIQRKTIHSNTLIKNHDKSFTDMKNYYNEVNRVSVNHISSLQEQVEEMKKTENRLKREVAQVREQNKRLVEPLQKATEEASELKKQLAVHNVDKAKLARVRTRLKVVEKELKDLKMEHVVLEEAFIMVQQKRDDLNKKFNRVTLELQQKNGFKTLLLEKKLNVLNDTVAAKETQLNEVRHMRNLVETMKADIEKGSSYLDQPKMLKYHYMTLQKRYPHNEQNVGKVPITNIPGEVTEEITTRVDRVGQGTAPGNGDASEILDTDHGPSA</sequence>
<keyword evidence="10" id="KW-0206">Cytoskeleton</keyword>
<feature type="region of interest" description="Disordered" evidence="14">
    <location>
        <begin position="1"/>
        <end position="39"/>
    </location>
</feature>
<evidence type="ECO:0000313" key="16">
    <source>
        <dbReference type="EMBL" id="KAK2846065.1"/>
    </source>
</evidence>
<dbReference type="GO" id="GO:0008017">
    <property type="term" value="F:microtubule binding"/>
    <property type="evidence" value="ECO:0007669"/>
    <property type="project" value="InterPro"/>
</dbReference>
<evidence type="ECO:0000256" key="4">
    <source>
        <dbReference type="ARBA" id="ARBA00021301"/>
    </source>
</evidence>
<protein>
    <recommendedName>
        <fullName evidence="4">Dynein regulatory complex subunit 4</fullName>
    </recommendedName>
    <alternativeName>
        <fullName evidence="12">Growth arrest-specific protein 8</fullName>
    </alternativeName>
</protein>
<comment type="subcellular location">
    <subcellularLocation>
        <location evidence="1">Cell projection</location>
        <location evidence="1">Cilium</location>
        <location evidence="1">Flagellum</location>
    </subcellularLocation>
    <subcellularLocation>
        <location evidence="2">Cytoplasm</location>
        <location evidence="2">Cytoskeleton</location>
    </subcellularLocation>
</comment>
<dbReference type="Proteomes" id="UP001187315">
    <property type="component" value="Unassembled WGS sequence"/>
</dbReference>
<keyword evidence="6" id="KW-0493">Microtubule</keyword>
<feature type="coiled-coil region" evidence="13">
    <location>
        <begin position="42"/>
        <end position="111"/>
    </location>
</feature>
<evidence type="ECO:0000256" key="11">
    <source>
        <dbReference type="ARBA" id="ARBA00023273"/>
    </source>
</evidence>
<evidence type="ECO:0000259" key="15">
    <source>
        <dbReference type="Pfam" id="PF13851"/>
    </source>
</evidence>
<dbReference type="PANTHER" id="PTHR31543:SF0">
    <property type="entry name" value="DYNEIN REGULATORY COMPLEX SUBUNIT 4"/>
    <property type="match status" value="1"/>
</dbReference>
<keyword evidence="7" id="KW-0282">Flagellum</keyword>
<evidence type="ECO:0000256" key="9">
    <source>
        <dbReference type="ARBA" id="ARBA00023069"/>
    </source>
</evidence>
<dbReference type="GO" id="GO:0031267">
    <property type="term" value="F:small GTPase binding"/>
    <property type="evidence" value="ECO:0007669"/>
    <property type="project" value="InterPro"/>
</dbReference>
<evidence type="ECO:0000256" key="6">
    <source>
        <dbReference type="ARBA" id="ARBA00022701"/>
    </source>
</evidence>
<evidence type="ECO:0000256" key="8">
    <source>
        <dbReference type="ARBA" id="ARBA00023054"/>
    </source>
</evidence>
<reference evidence="16" key="1">
    <citation type="submission" date="2023-08" db="EMBL/GenBank/DDBJ databases">
        <title>Pelteobagrus vachellii genome.</title>
        <authorList>
            <person name="Liu H."/>
        </authorList>
    </citation>
    <scope>NUCLEOTIDE SEQUENCE</scope>
    <source>
        <strain evidence="16">PRFRI_2022a</strain>
        <tissue evidence="16">Muscle</tissue>
    </source>
</reference>
<keyword evidence="8 13" id="KW-0175">Coiled coil</keyword>
<evidence type="ECO:0000313" key="17">
    <source>
        <dbReference type="Proteomes" id="UP001187315"/>
    </source>
</evidence>
<evidence type="ECO:0000256" key="13">
    <source>
        <dbReference type="SAM" id="Coils"/>
    </source>
</evidence>
<comment type="similarity">
    <text evidence="3">Belongs to the DRC4 family.</text>
</comment>
<evidence type="ECO:0000256" key="7">
    <source>
        <dbReference type="ARBA" id="ARBA00022846"/>
    </source>
</evidence>
<evidence type="ECO:0000256" key="1">
    <source>
        <dbReference type="ARBA" id="ARBA00004230"/>
    </source>
</evidence>
<evidence type="ECO:0000256" key="12">
    <source>
        <dbReference type="ARBA" id="ARBA00031568"/>
    </source>
</evidence>
<dbReference type="Pfam" id="PF13851">
    <property type="entry name" value="GAS"/>
    <property type="match status" value="1"/>
</dbReference>
<evidence type="ECO:0000256" key="10">
    <source>
        <dbReference type="ARBA" id="ARBA00023212"/>
    </source>
</evidence>
<evidence type="ECO:0000256" key="3">
    <source>
        <dbReference type="ARBA" id="ARBA00009859"/>
    </source>
</evidence>
<keyword evidence="9" id="KW-0969">Cilium</keyword>
<name>A0AA88SX78_TACVA</name>
<keyword evidence="17" id="KW-1185">Reference proteome</keyword>
<dbReference type="GO" id="GO:0030317">
    <property type="term" value="P:flagellated sperm motility"/>
    <property type="evidence" value="ECO:0007669"/>
    <property type="project" value="TreeGrafter"/>
</dbReference>
<feature type="coiled-coil region" evidence="13">
    <location>
        <begin position="262"/>
        <end position="348"/>
    </location>
</feature>
<comment type="caution">
    <text evidence="16">The sequence shown here is derived from an EMBL/GenBank/DDBJ whole genome shotgun (WGS) entry which is preliminary data.</text>
</comment>
<dbReference type="AlphaFoldDB" id="A0AA88SX78"/>
<evidence type="ECO:0000256" key="2">
    <source>
        <dbReference type="ARBA" id="ARBA00004245"/>
    </source>
</evidence>
<feature type="region of interest" description="Disordered" evidence="14">
    <location>
        <begin position="469"/>
        <end position="493"/>
    </location>
</feature>
<evidence type="ECO:0000256" key="14">
    <source>
        <dbReference type="SAM" id="MobiDB-lite"/>
    </source>
</evidence>
<feature type="compositionally biased region" description="Polar residues" evidence="14">
    <location>
        <begin position="30"/>
        <end position="39"/>
    </location>
</feature>